<organism evidence="2 3">
    <name type="scientific">Romanomermis culicivorax</name>
    <name type="common">Nematode worm</name>
    <dbReference type="NCBI Taxonomy" id="13658"/>
    <lineage>
        <taxon>Eukaryota</taxon>
        <taxon>Metazoa</taxon>
        <taxon>Ecdysozoa</taxon>
        <taxon>Nematoda</taxon>
        <taxon>Enoplea</taxon>
        <taxon>Dorylaimia</taxon>
        <taxon>Mermithida</taxon>
        <taxon>Mermithoidea</taxon>
        <taxon>Mermithidae</taxon>
        <taxon>Romanomermis</taxon>
    </lineage>
</organism>
<keyword evidence="2" id="KW-1185">Reference proteome</keyword>
<evidence type="ECO:0000313" key="3">
    <source>
        <dbReference type="WBParaSite" id="nRc.2.0.1.t41692-RA"/>
    </source>
</evidence>
<protein>
    <submittedName>
        <fullName evidence="3">Uncharacterized protein</fullName>
    </submittedName>
</protein>
<dbReference type="AlphaFoldDB" id="A0A915KU81"/>
<name>A0A915KU81_ROMCU</name>
<feature type="region of interest" description="Disordered" evidence="1">
    <location>
        <begin position="32"/>
        <end position="96"/>
    </location>
</feature>
<dbReference type="Proteomes" id="UP000887565">
    <property type="component" value="Unplaced"/>
</dbReference>
<evidence type="ECO:0000313" key="2">
    <source>
        <dbReference type="Proteomes" id="UP000887565"/>
    </source>
</evidence>
<evidence type="ECO:0000256" key="1">
    <source>
        <dbReference type="SAM" id="MobiDB-lite"/>
    </source>
</evidence>
<accession>A0A915KU81</accession>
<reference evidence="3" key="1">
    <citation type="submission" date="2022-11" db="UniProtKB">
        <authorList>
            <consortium name="WormBaseParasite"/>
        </authorList>
    </citation>
    <scope>IDENTIFICATION</scope>
</reference>
<dbReference type="WBParaSite" id="nRc.2.0.1.t41692-RA">
    <property type="protein sequence ID" value="nRc.2.0.1.t41692-RA"/>
    <property type="gene ID" value="nRc.2.0.1.g41692"/>
</dbReference>
<feature type="compositionally biased region" description="Basic and acidic residues" evidence="1">
    <location>
        <begin position="34"/>
        <end position="51"/>
    </location>
</feature>
<proteinExistence type="predicted"/>
<sequence length="96" mass="11183">GDCALFRRQSRSDAPLRSRSISNQRVIGCKHLRIREAPDEGDEGLRRHDAEQPEDQLQGLHDQGRQRVGDGQRLRARVQRPDGHDERRRAAWRDRP</sequence>
<feature type="compositionally biased region" description="Basic and acidic residues" evidence="1">
    <location>
        <begin position="62"/>
        <end position="96"/>
    </location>
</feature>